<dbReference type="Proteomes" id="UP000053097">
    <property type="component" value="Unassembled WGS sequence"/>
</dbReference>
<evidence type="ECO:0000313" key="2">
    <source>
        <dbReference type="EMBL" id="EZA61998.1"/>
    </source>
</evidence>
<protein>
    <submittedName>
        <fullName evidence="2">Uncharacterized protein</fullName>
    </submittedName>
</protein>
<accession>A0A026X1P3</accession>
<feature type="compositionally biased region" description="Basic and acidic residues" evidence="1">
    <location>
        <begin position="42"/>
        <end position="51"/>
    </location>
</feature>
<feature type="region of interest" description="Disordered" evidence="1">
    <location>
        <begin position="70"/>
        <end position="100"/>
    </location>
</feature>
<name>A0A026X1P3_OOCBI</name>
<dbReference type="AlphaFoldDB" id="A0A026X1P3"/>
<feature type="compositionally biased region" description="Basic and acidic residues" evidence="1">
    <location>
        <begin position="70"/>
        <end position="79"/>
    </location>
</feature>
<proteinExistence type="predicted"/>
<sequence length="100" mass="11104">MTACLFKNITYKRYSAGEERDVSSRIDSGPSYASGNAWDAAETARETPDGLERRLVSPFPAYLGCTRRDRFKNARDERRKRAGKAGNGVRARTPSAINSC</sequence>
<evidence type="ECO:0000256" key="1">
    <source>
        <dbReference type="SAM" id="MobiDB-lite"/>
    </source>
</evidence>
<feature type="region of interest" description="Disordered" evidence="1">
    <location>
        <begin position="20"/>
        <end position="51"/>
    </location>
</feature>
<keyword evidence="3" id="KW-1185">Reference proteome</keyword>
<evidence type="ECO:0000313" key="3">
    <source>
        <dbReference type="Proteomes" id="UP000053097"/>
    </source>
</evidence>
<dbReference type="EMBL" id="KK107036">
    <property type="protein sequence ID" value="EZA61998.1"/>
    <property type="molecule type" value="Genomic_DNA"/>
</dbReference>
<organism evidence="2 3">
    <name type="scientific">Ooceraea biroi</name>
    <name type="common">Clonal raider ant</name>
    <name type="synonym">Cerapachys biroi</name>
    <dbReference type="NCBI Taxonomy" id="2015173"/>
    <lineage>
        <taxon>Eukaryota</taxon>
        <taxon>Metazoa</taxon>
        <taxon>Ecdysozoa</taxon>
        <taxon>Arthropoda</taxon>
        <taxon>Hexapoda</taxon>
        <taxon>Insecta</taxon>
        <taxon>Pterygota</taxon>
        <taxon>Neoptera</taxon>
        <taxon>Endopterygota</taxon>
        <taxon>Hymenoptera</taxon>
        <taxon>Apocrita</taxon>
        <taxon>Aculeata</taxon>
        <taxon>Formicoidea</taxon>
        <taxon>Formicidae</taxon>
        <taxon>Dorylinae</taxon>
        <taxon>Ooceraea</taxon>
    </lineage>
</organism>
<gene>
    <name evidence="2" type="ORF">X777_07347</name>
</gene>
<reference evidence="2 3" key="1">
    <citation type="journal article" date="2014" name="Curr. Biol.">
        <title>The genome of the clonal raider ant Cerapachys biroi.</title>
        <authorList>
            <person name="Oxley P.R."/>
            <person name="Ji L."/>
            <person name="Fetter-Pruneda I."/>
            <person name="McKenzie S.K."/>
            <person name="Li C."/>
            <person name="Hu H."/>
            <person name="Zhang G."/>
            <person name="Kronauer D.J."/>
        </authorList>
    </citation>
    <scope>NUCLEOTIDE SEQUENCE [LARGE SCALE GENOMIC DNA]</scope>
</reference>